<dbReference type="Proteomes" id="UP000596381">
    <property type="component" value="Segment"/>
</dbReference>
<keyword evidence="2" id="KW-1185">Reference proteome</keyword>
<evidence type="ECO:0000313" key="2">
    <source>
        <dbReference type="Proteomes" id="UP000596381"/>
    </source>
</evidence>
<name>A0A7U0J5H3_9CAUD</name>
<gene>
    <name evidence="1" type="ORF">vBKpMFBKp24_260</name>
</gene>
<protein>
    <submittedName>
        <fullName evidence="1">Uncharacterized protein</fullName>
    </submittedName>
</protein>
<proteinExistence type="predicted"/>
<accession>A0A7U0J5H3</accession>
<dbReference type="EMBL" id="MW394391">
    <property type="protein sequence ID" value="QQV92174.1"/>
    <property type="molecule type" value="Genomic_DNA"/>
</dbReference>
<sequence length="172" mass="20189">MKLFLASEKFYDLPESKEATVLLIAAEDKEAAFRNATFSVCPDEPRSVLTPMFDIWELGDFIPLPAIWDGLQCYPENVTGGVTILSGYEPVEYNEMEAQYRKWLYAKYKAEAIDHKMFAYYDKLRADRDRFFSFTKREDWGYREEDHLGFKIPVWVSPGWNIYINKSIHANE</sequence>
<organism evidence="1 2">
    <name type="scientific">Klebsiella phage vB_KpM_FBKp24</name>
    <dbReference type="NCBI Taxonomy" id="2801834"/>
    <lineage>
        <taxon>Viruses</taxon>
        <taxon>Duplodnaviria</taxon>
        <taxon>Heunggongvirae</taxon>
        <taxon>Uroviricota</taxon>
        <taxon>Caudoviricetes</taxon>
        <taxon>Chimalliviridae</taxon>
        <taxon>Maaswegvirus</taxon>
        <taxon>Maaswegvirus Kp24</taxon>
    </lineage>
</organism>
<evidence type="ECO:0000313" key="1">
    <source>
        <dbReference type="EMBL" id="QQV92174.1"/>
    </source>
</evidence>
<reference evidence="1 2" key="1">
    <citation type="submission" date="2020-12" db="EMBL/GenBank/DDBJ databases">
        <title>Genomic characterization of four novel bacteriophages infecting Klebsiella pneumoniae.</title>
        <authorList>
            <person name="Estrada Bonilla B."/>
            <person name="Costa A.R."/>
            <person name="van Rossum T."/>
            <person name="Hagedoorn S."/>
            <person name="Wallinga H."/>
            <person name="Xiao M."/>
            <person name="Song W."/>
            <person name="Haas P.-J."/>
            <person name="Nobrega F.L."/>
            <person name="Brouns S.J.J."/>
        </authorList>
    </citation>
    <scope>NUCLEOTIDE SEQUENCE [LARGE SCALE GENOMIC DNA]</scope>
</reference>